<feature type="active site" description="Proton donor/acceptor" evidence="1">
    <location>
        <position position="83"/>
    </location>
</feature>
<comment type="caution">
    <text evidence="3">The sequence shown here is derived from an EMBL/GenBank/DDBJ whole genome shotgun (WGS) entry which is preliminary data.</text>
</comment>
<dbReference type="AlphaFoldDB" id="A0A919YSQ8"/>
<dbReference type="Pfam" id="PF00300">
    <property type="entry name" value="His_Phos_1"/>
    <property type="match status" value="1"/>
</dbReference>
<organism evidence="3 4">
    <name type="scientific">Paenibacillus montaniterrae</name>
    <dbReference type="NCBI Taxonomy" id="429341"/>
    <lineage>
        <taxon>Bacteria</taxon>
        <taxon>Bacillati</taxon>
        <taxon>Bacillota</taxon>
        <taxon>Bacilli</taxon>
        <taxon>Bacillales</taxon>
        <taxon>Paenibacillaceae</taxon>
        <taxon>Paenibacillus</taxon>
    </lineage>
</organism>
<evidence type="ECO:0000313" key="3">
    <source>
        <dbReference type="EMBL" id="GIP17494.1"/>
    </source>
</evidence>
<dbReference type="SUPFAM" id="SSF53254">
    <property type="entry name" value="Phosphoglycerate mutase-like"/>
    <property type="match status" value="1"/>
</dbReference>
<protein>
    <submittedName>
        <fullName evidence="3">Phosphoglycerate mutase</fullName>
    </submittedName>
</protein>
<dbReference type="PANTHER" id="PTHR48100">
    <property type="entry name" value="BROAD-SPECIFICITY PHOSPHATASE YOR283W-RELATED"/>
    <property type="match status" value="1"/>
</dbReference>
<sequence length="206" mass="23500">MVELVVIRHGQSVADIEDRYEGQADFPLTELGKSQAKLLAEWMQCQYTPDAIFSSTLKRAKETAEIIQSVNSMDIILDNDLVERSNGIIAGMLKEEANIKFPVPTNGWKRHESGQDAENEIEVRARAEKFISKLLSFIAENPSLKRIGIVSHGFYINMLFRSFLNLPYDSNVFIPTGDTGIHIWKYEEGIRMIEKINMQDHLRANK</sequence>
<dbReference type="SMART" id="SM00855">
    <property type="entry name" value="PGAM"/>
    <property type="match status" value="1"/>
</dbReference>
<dbReference type="Gene3D" id="3.40.50.1240">
    <property type="entry name" value="Phosphoglycerate mutase-like"/>
    <property type="match status" value="1"/>
</dbReference>
<dbReference type="InterPro" id="IPR050275">
    <property type="entry name" value="PGM_Phosphatase"/>
</dbReference>
<dbReference type="Proteomes" id="UP000683139">
    <property type="component" value="Unassembled WGS sequence"/>
</dbReference>
<dbReference type="CDD" id="cd07067">
    <property type="entry name" value="HP_PGM_like"/>
    <property type="match status" value="1"/>
</dbReference>
<proteinExistence type="predicted"/>
<feature type="binding site" evidence="2">
    <location>
        <position position="94"/>
    </location>
    <ligand>
        <name>substrate</name>
    </ligand>
</feature>
<evidence type="ECO:0000256" key="1">
    <source>
        <dbReference type="PIRSR" id="PIRSR613078-1"/>
    </source>
</evidence>
<reference evidence="3" key="1">
    <citation type="submission" date="2021-03" db="EMBL/GenBank/DDBJ databases">
        <title>Antimicrobial resistance genes in bacteria isolated from Japanese honey, and their potential for conferring macrolide and lincosamide resistance in the American foulbrood pathogen Paenibacillus larvae.</title>
        <authorList>
            <person name="Okamoto M."/>
            <person name="Kumagai M."/>
            <person name="Kanamori H."/>
            <person name="Takamatsu D."/>
        </authorList>
    </citation>
    <scope>NUCLEOTIDE SEQUENCE</scope>
    <source>
        <strain evidence="3">J40TS1</strain>
    </source>
</reference>
<feature type="active site" description="Tele-phosphohistidine intermediate" evidence="1">
    <location>
        <position position="9"/>
    </location>
</feature>
<evidence type="ECO:0000256" key="2">
    <source>
        <dbReference type="PIRSR" id="PIRSR613078-2"/>
    </source>
</evidence>
<dbReference type="PANTHER" id="PTHR48100:SF1">
    <property type="entry name" value="HISTIDINE PHOSPHATASE FAMILY PROTEIN-RELATED"/>
    <property type="match status" value="1"/>
</dbReference>
<accession>A0A919YSQ8</accession>
<dbReference type="RefSeq" id="WP_213516905.1">
    <property type="nucleotide sequence ID" value="NZ_BOSE01000006.1"/>
</dbReference>
<dbReference type="EMBL" id="BOSE01000006">
    <property type="protein sequence ID" value="GIP17494.1"/>
    <property type="molecule type" value="Genomic_DNA"/>
</dbReference>
<dbReference type="GO" id="GO:0016791">
    <property type="term" value="F:phosphatase activity"/>
    <property type="evidence" value="ECO:0007669"/>
    <property type="project" value="TreeGrafter"/>
</dbReference>
<feature type="binding site" evidence="2">
    <location>
        <position position="59"/>
    </location>
    <ligand>
        <name>substrate</name>
    </ligand>
</feature>
<dbReference type="GO" id="GO:0005737">
    <property type="term" value="C:cytoplasm"/>
    <property type="evidence" value="ECO:0007669"/>
    <property type="project" value="TreeGrafter"/>
</dbReference>
<keyword evidence="4" id="KW-1185">Reference proteome</keyword>
<name>A0A919YSQ8_9BACL</name>
<gene>
    <name evidence="3" type="ORF">J40TS1_31360</name>
</gene>
<evidence type="ECO:0000313" key="4">
    <source>
        <dbReference type="Proteomes" id="UP000683139"/>
    </source>
</evidence>
<dbReference type="InterPro" id="IPR029033">
    <property type="entry name" value="His_PPase_superfam"/>
</dbReference>
<dbReference type="InterPro" id="IPR013078">
    <property type="entry name" value="His_Pase_superF_clade-1"/>
</dbReference>